<reference evidence="3" key="1">
    <citation type="submission" date="2018-12" db="EMBL/GenBank/DDBJ databases">
        <title>Tengunoibacter tsumagoiensis gen. nov., sp. nov., Dictyobacter kobayashii sp. nov., D. alpinus sp. nov., and D. joshuensis sp. nov. and description of Dictyobacteraceae fam. nov. within the order Ktedonobacterales isolated from Tengu-no-mugimeshi.</title>
        <authorList>
            <person name="Wang C.M."/>
            <person name="Zheng Y."/>
            <person name="Sakai Y."/>
            <person name="Toyoda A."/>
            <person name="Minakuchi Y."/>
            <person name="Abe K."/>
            <person name="Yokota A."/>
            <person name="Yabe S."/>
        </authorList>
    </citation>
    <scope>NUCLEOTIDE SEQUENCE [LARGE SCALE GENOMIC DNA]</scope>
    <source>
        <strain evidence="3">Uno16</strain>
    </source>
</reference>
<keyword evidence="1" id="KW-1133">Transmembrane helix</keyword>
<feature type="transmembrane region" description="Helical" evidence="1">
    <location>
        <begin position="89"/>
        <end position="111"/>
    </location>
</feature>
<comment type="caution">
    <text evidence="2">The sequence shown here is derived from an EMBL/GenBank/DDBJ whole genome shotgun (WGS) entry which is preliminary data.</text>
</comment>
<dbReference type="RefSeq" id="WP_126628766.1">
    <property type="nucleotide sequence ID" value="NZ_BIFT01000001.1"/>
</dbReference>
<dbReference type="OrthoDB" id="166975at2"/>
<protein>
    <submittedName>
        <fullName evidence="2">Uncharacterized protein</fullName>
    </submittedName>
</protein>
<feature type="transmembrane region" description="Helical" evidence="1">
    <location>
        <begin position="309"/>
        <end position="331"/>
    </location>
</feature>
<feature type="transmembrane region" description="Helical" evidence="1">
    <location>
        <begin position="179"/>
        <end position="204"/>
    </location>
</feature>
<keyword evidence="1" id="KW-0812">Transmembrane</keyword>
<gene>
    <name evidence="2" type="ORF">KDA_40470</name>
</gene>
<keyword evidence="3" id="KW-1185">Reference proteome</keyword>
<keyword evidence="1" id="KW-0472">Membrane</keyword>
<evidence type="ECO:0000313" key="3">
    <source>
        <dbReference type="Proteomes" id="UP000287171"/>
    </source>
</evidence>
<proteinExistence type="predicted"/>
<feature type="transmembrane region" description="Helical" evidence="1">
    <location>
        <begin position="224"/>
        <end position="254"/>
    </location>
</feature>
<organism evidence="2 3">
    <name type="scientific">Dictyobacter alpinus</name>
    <dbReference type="NCBI Taxonomy" id="2014873"/>
    <lineage>
        <taxon>Bacteria</taxon>
        <taxon>Bacillati</taxon>
        <taxon>Chloroflexota</taxon>
        <taxon>Ktedonobacteria</taxon>
        <taxon>Ktedonobacterales</taxon>
        <taxon>Dictyobacteraceae</taxon>
        <taxon>Dictyobacter</taxon>
    </lineage>
</organism>
<accession>A0A402BAY0</accession>
<evidence type="ECO:0000313" key="2">
    <source>
        <dbReference type="EMBL" id="GCE28563.1"/>
    </source>
</evidence>
<dbReference type="AlphaFoldDB" id="A0A402BAY0"/>
<name>A0A402BAY0_9CHLR</name>
<dbReference type="Proteomes" id="UP000287171">
    <property type="component" value="Unassembled WGS sequence"/>
</dbReference>
<dbReference type="EMBL" id="BIFT01000001">
    <property type="protein sequence ID" value="GCE28563.1"/>
    <property type="molecule type" value="Genomic_DNA"/>
</dbReference>
<evidence type="ECO:0000256" key="1">
    <source>
        <dbReference type="SAM" id="Phobius"/>
    </source>
</evidence>
<feature type="transmembrane region" description="Helical" evidence="1">
    <location>
        <begin position="266"/>
        <end position="289"/>
    </location>
</feature>
<feature type="transmembrane region" description="Helical" evidence="1">
    <location>
        <begin position="138"/>
        <end position="158"/>
    </location>
</feature>
<sequence length="342" mass="36498">MRQPVLPKVILLSLLLYRGLLRLGPPAFRRDYAAAALNDFRQCCRAAYQQQGAAGVLLLWPALIGETVPGLLAEYLGGPYPMLPTLRRSLIAVFWSGLLFLLAAIALGRIADPSAPFNAVGNAHAEVAISHAIMESGILLTLFVIVVGGLPIMFIAVKQAVPDGLRGVLKLFLLQPKQAFSLLGIAFLCAAGFLCFLLVTQTLFSPPPCTSTNGCVFAQSPLMLALSLAMICGLLTSIFFVILAIMTSLSLAVLRSEFKRSMLRFALIPIGLLVLTITTSTAATAIWLLRLWLDAPQFVASSSGFGNGQIIWVISILITMALSAVVSAAAFSNGLRASRRVA</sequence>